<dbReference type="InterPro" id="IPR010730">
    <property type="entry name" value="HET"/>
</dbReference>
<accession>A0A2J6RZB5</accession>
<proteinExistence type="predicted"/>
<dbReference type="InterPro" id="IPR052895">
    <property type="entry name" value="HetReg/Transcr_Mod"/>
</dbReference>
<dbReference type="AlphaFoldDB" id="A0A2J6RZB5"/>
<reference evidence="2 3" key="1">
    <citation type="submission" date="2016-04" db="EMBL/GenBank/DDBJ databases">
        <title>A degradative enzymes factory behind the ericoid mycorrhizal symbiosis.</title>
        <authorList>
            <consortium name="DOE Joint Genome Institute"/>
            <person name="Martino E."/>
            <person name="Morin E."/>
            <person name="Grelet G."/>
            <person name="Kuo A."/>
            <person name="Kohler A."/>
            <person name="Daghino S."/>
            <person name="Barry K."/>
            <person name="Choi C."/>
            <person name="Cichocki N."/>
            <person name="Clum A."/>
            <person name="Copeland A."/>
            <person name="Hainaut M."/>
            <person name="Haridas S."/>
            <person name="Labutti K."/>
            <person name="Lindquist E."/>
            <person name="Lipzen A."/>
            <person name="Khouja H.-R."/>
            <person name="Murat C."/>
            <person name="Ohm R."/>
            <person name="Olson A."/>
            <person name="Spatafora J."/>
            <person name="Veneault-Fourrey C."/>
            <person name="Henrissat B."/>
            <person name="Grigoriev I."/>
            <person name="Martin F."/>
            <person name="Perotto S."/>
        </authorList>
    </citation>
    <scope>NUCLEOTIDE SEQUENCE [LARGE SCALE GENOMIC DNA]</scope>
    <source>
        <strain evidence="2 3">F</strain>
    </source>
</reference>
<name>A0A2J6RZB5_HYAVF</name>
<keyword evidence="3" id="KW-1185">Reference proteome</keyword>
<gene>
    <name evidence="2" type="ORF">L207DRAFT_578792</name>
</gene>
<evidence type="ECO:0000313" key="3">
    <source>
        <dbReference type="Proteomes" id="UP000235786"/>
    </source>
</evidence>
<feature type="domain" description="Heterokaryon incompatibility" evidence="1">
    <location>
        <begin position="18"/>
        <end position="110"/>
    </location>
</feature>
<evidence type="ECO:0000259" key="1">
    <source>
        <dbReference type="Pfam" id="PF06985"/>
    </source>
</evidence>
<dbReference type="Proteomes" id="UP000235786">
    <property type="component" value="Unassembled WGS sequence"/>
</dbReference>
<dbReference type="OrthoDB" id="2157530at2759"/>
<dbReference type="PANTHER" id="PTHR24148">
    <property type="entry name" value="ANKYRIN REPEAT DOMAIN-CONTAINING PROTEIN 39 HOMOLOG-RELATED"/>
    <property type="match status" value="1"/>
</dbReference>
<protein>
    <recommendedName>
        <fullName evidence="1">Heterokaryon incompatibility domain-containing protein</fullName>
    </recommendedName>
</protein>
<dbReference type="EMBL" id="KZ613941">
    <property type="protein sequence ID" value="PMD43835.1"/>
    <property type="molecule type" value="Genomic_DNA"/>
</dbReference>
<dbReference type="Pfam" id="PF06985">
    <property type="entry name" value="HET"/>
    <property type="match status" value="1"/>
</dbReference>
<sequence length="227" mass="25004">MSAPGVCLTAPAFVISAFSTRTMWIGAICINQLDIKERGSQVGWDETPESKSAFEGTRNCIAVAADNFDNDVEKLAIIIKNDPSAQQSIVYLDIDIGMRPWFTRTWVLQEAAVLKDLTLKCGSDEISREDFARFHDLLGTAIAISLFSLLTSLQKLDRVSDITSTREALTEGVSVLLSHLDSALKPDYSATNKPVNVFRHLVKHSISKQTLDIIYMSRGTPKLGQPS</sequence>
<organism evidence="2 3">
    <name type="scientific">Hyaloscypha variabilis (strain UAMH 11265 / GT02V1 / F)</name>
    <name type="common">Meliniomyces variabilis</name>
    <dbReference type="NCBI Taxonomy" id="1149755"/>
    <lineage>
        <taxon>Eukaryota</taxon>
        <taxon>Fungi</taxon>
        <taxon>Dikarya</taxon>
        <taxon>Ascomycota</taxon>
        <taxon>Pezizomycotina</taxon>
        <taxon>Leotiomycetes</taxon>
        <taxon>Helotiales</taxon>
        <taxon>Hyaloscyphaceae</taxon>
        <taxon>Hyaloscypha</taxon>
        <taxon>Hyaloscypha variabilis</taxon>
    </lineage>
</organism>
<dbReference type="PANTHER" id="PTHR24148:SF64">
    <property type="entry name" value="HETEROKARYON INCOMPATIBILITY DOMAIN-CONTAINING PROTEIN"/>
    <property type="match status" value="1"/>
</dbReference>
<evidence type="ECO:0000313" key="2">
    <source>
        <dbReference type="EMBL" id="PMD43835.1"/>
    </source>
</evidence>